<proteinExistence type="predicted"/>
<comment type="caution">
    <text evidence="1">The sequence shown here is derived from an EMBL/GenBank/DDBJ whole genome shotgun (WGS) entry which is preliminary data.</text>
</comment>
<accession>A0ABP6FA03</accession>
<evidence type="ECO:0000313" key="2">
    <source>
        <dbReference type="Proteomes" id="UP001501666"/>
    </source>
</evidence>
<protein>
    <submittedName>
        <fullName evidence="1">Uncharacterized protein</fullName>
    </submittedName>
</protein>
<sequence>MYLNAISDEDWANVVGIHVKPQGGSAVVKGSVTFNPGADLVKAQDAETGLWILFDSYDISLLVLDLDDLAESDASNSGTAGS</sequence>
<gene>
    <name evidence="1" type="ORF">GCM10010412_076000</name>
</gene>
<dbReference type="Proteomes" id="UP001501666">
    <property type="component" value="Unassembled WGS sequence"/>
</dbReference>
<keyword evidence="2" id="KW-1185">Reference proteome</keyword>
<dbReference type="RefSeq" id="WP_346153410.1">
    <property type="nucleotide sequence ID" value="NZ_BAAATE010000028.1"/>
</dbReference>
<reference evidence="2" key="1">
    <citation type="journal article" date="2019" name="Int. J. Syst. Evol. Microbiol.">
        <title>The Global Catalogue of Microorganisms (GCM) 10K type strain sequencing project: providing services to taxonomists for standard genome sequencing and annotation.</title>
        <authorList>
            <consortium name="The Broad Institute Genomics Platform"/>
            <consortium name="The Broad Institute Genome Sequencing Center for Infectious Disease"/>
            <person name="Wu L."/>
            <person name="Ma J."/>
        </authorList>
    </citation>
    <scope>NUCLEOTIDE SEQUENCE [LARGE SCALE GENOMIC DNA]</scope>
    <source>
        <strain evidence="2">JCM 6835</strain>
    </source>
</reference>
<name>A0ABP6FA03_9ACTN</name>
<dbReference type="EMBL" id="BAAATE010000028">
    <property type="protein sequence ID" value="GAA2687765.1"/>
    <property type="molecule type" value="Genomic_DNA"/>
</dbReference>
<evidence type="ECO:0000313" key="1">
    <source>
        <dbReference type="EMBL" id="GAA2687765.1"/>
    </source>
</evidence>
<organism evidence="1 2">
    <name type="scientific">Nonomuraea recticatena</name>
    <dbReference type="NCBI Taxonomy" id="46178"/>
    <lineage>
        <taxon>Bacteria</taxon>
        <taxon>Bacillati</taxon>
        <taxon>Actinomycetota</taxon>
        <taxon>Actinomycetes</taxon>
        <taxon>Streptosporangiales</taxon>
        <taxon>Streptosporangiaceae</taxon>
        <taxon>Nonomuraea</taxon>
    </lineage>
</organism>